<name>A0AAN4W2J8_9BACT</name>
<dbReference type="InterPro" id="IPR011990">
    <property type="entry name" value="TPR-like_helical_dom_sf"/>
</dbReference>
<accession>A0AAN4W2J8</accession>
<dbReference type="Proteomes" id="UP001310022">
    <property type="component" value="Unassembled WGS sequence"/>
</dbReference>
<feature type="domain" description="RagB/SusD" evidence="6">
    <location>
        <begin position="353"/>
        <end position="504"/>
    </location>
</feature>
<comment type="subcellular location">
    <subcellularLocation>
        <location evidence="1">Cell outer membrane</location>
    </subcellularLocation>
</comment>
<proteinExistence type="inferred from homology"/>
<organism evidence="8 9">
    <name type="scientific">Persicobacter diffluens</name>
    <dbReference type="NCBI Taxonomy" id="981"/>
    <lineage>
        <taxon>Bacteria</taxon>
        <taxon>Pseudomonadati</taxon>
        <taxon>Bacteroidota</taxon>
        <taxon>Cytophagia</taxon>
        <taxon>Cytophagales</taxon>
        <taxon>Persicobacteraceae</taxon>
        <taxon>Persicobacter</taxon>
    </lineage>
</organism>
<dbReference type="InterPro" id="IPR033985">
    <property type="entry name" value="SusD-like_N"/>
</dbReference>
<evidence type="ECO:0000313" key="9">
    <source>
        <dbReference type="Proteomes" id="UP001310022"/>
    </source>
</evidence>
<gene>
    <name evidence="8" type="ORF">PEDI_36740</name>
</gene>
<evidence type="ECO:0000259" key="6">
    <source>
        <dbReference type="Pfam" id="PF07980"/>
    </source>
</evidence>
<dbReference type="Gene3D" id="1.25.40.390">
    <property type="match status" value="1"/>
</dbReference>
<sequence>MKRLSIKLYIAALMIFSMGCSKDYLDRTASDTVPEEELLSSVEGQEIALNGLYRYMYMAGGHDSFGEMAINLALDLRCDDMALHALGHNWFANDYGIEFSRAETHSRPANIWGYYYQLVFQANKIINTIDGVEADEHEKNYLKGQALAIRAYAHHRLVQVFQQTYVGNENAAGIPIKLNQEIENLSRAPLSEVYAQIEEDYLEALDLLEEKLENEGEDDEEVISVRRKHPSHLGYEAVAGLLSRMYMVKNEWDAAFEYADLAIEKATEKGHYLTPGQSYAEGFNNAYSAGWLWGLAINGAQSTIYASFFSHIDPFAGGYATLGSMKKISNELYGKMSANDIRRNVYADRDYELDPEGNYIWPTLATRKFLRRNQAWEGDYVMMRMAELYLNRAEAAFHIGDEATARADINFLLRNRVYYYQDRILSGDQLLEEIYTQRRIELWGEGHRYFDMMRNKVDLTRDKTHDPGMARIMELPAGDPQWIMQLPQSELDANPAISGADQNPLK</sequence>
<evidence type="ECO:0000256" key="2">
    <source>
        <dbReference type="ARBA" id="ARBA00006275"/>
    </source>
</evidence>
<dbReference type="EMBL" id="BQKE01000002">
    <property type="protein sequence ID" value="GJM63122.1"/>
    <property type="molecule type" value="Genomic_DNA"/>
</dbReference>
<dbReference type="Pfam" id="PF14322">
    <property type="entry name" value="SusD-like_3"/>
    <property type="match status" value="1"/>
</dbReference>
<keyword evidence="4" id="KW-0472">Membrane</keyword>
<dbReference type="PROSITE" id="PS51257">
    <property type="entry name" value="PROKAR_LIPOPROTEIN"/>
    <property type="match status" value="1"/>
</dbReference>
<dbReference type="InterPro" id="IPR012944">
    <property type="entry name" value="SusD_RagB_dom"/>
</dbReference>
<dbReference type="Pfam" id="PF07980">
    <property type="entry name" value="SusD_RagB"/>
    <property type="match status" value="1"/>
</dbReference>
<feature type="domain" description="SusD-like N-terminal" evidence="7">
    <location>
        <begin position="103"/>
        <end position="214"/>
    </location>
</feature>
<dbReference type="AlphaFoldDB" id="A0AAN4W2J8"/>
<evidence type="ECO:0000256" key="4">
    <source>
        <dbReference type="ARBA" id="ARBA00023136"/>
    </source>
</evidence>
<evidence type="ECO:0000313" key="8">
    <source>
        <dbReference type="EMBL" id="GJM63122.1"/>
    </source>
</evidence>
<comment type="similarity">
    <text evidence="2">Belongs to the SusD family.</text>
</comment>
<evidence type="ECO:0000256" key="5">
    <source>
        <dbReference type="ARBA" id="ARBA00023237"/>
    </source>
</evidence>
<dbReference type="SUPFAM" id="SSF48452">
    <property type="entry name" value="TPR-like"/>
    <property type="match status" value="1"/>
</dbReference>
<keyword evidence="3" id="KW-0732">Signal</keyword>
<dbReference type="GO" id="GO:0009279">
    <property type="term" value="C:cell outer membrane"/>
    <property type="evidence" value="ECO:0007669"/>
    <property type="project" value="UniProtKB-SubCell"/>
</dbReference>
<keyword evidence="5" id="KW-0998">Cell outer membrane</keyword>
<dbReference type="CDD" id="cd08977">
    <property type="entry name" value="SusD"/>
    <property type="match status" value="1"/>
</dbReference>
<evidence type="ECO:0000256" key="1">
    <source>
        <dbReference type="ARBA" id="ARBA00004442"/>
    </source>
</evidence>
<evidence type="ECO:0000256" key="3">
    <source>
        <dbReference type="ARBA" id="ARBA00022729"/>
    </source>
</evidence>
<keyword evidence="9" id="KW-1185">Reference proteome</keyword>
<evidence type="ECO:0000259" key="7">
    <source>
        <dbReference type="Pfam" id="PF14322"/>
    </source>
</evidence>
<dbReference type="RefSeq" id="WP_338238328.1">
    <property type="nucleotide sequence ID" value="NZ_BQKE01000002.1"/>
</dbReference>
<protein>
    <submittedName>
        <fullName evidence="8">Membrane protein</fullName>
    </submittedName>
</protein>
<reference evidence="8 9" key="1">
    <citation type="submission" date="2021-12" db="EMBL/GenBank/DDBJ databases">
        <title>Genome sequencing of bacteria with rrn-lacking chromosome and rrn-plasmid.</title>
        <authorList>
            <person name="Anda M."/>
            <person name="Iwasaki W."/>
        </authorList>
    </citation>
    <scope>NUCLEOTIDE SEQUENCE [LARGE SCALE GENOMIC DNA]</scope>
    <source>
        <strain evidence="8 9">NBRC 15940</strain>
    </source>
</reference>
<comment type="caution">
    <text evidence="8">The sequence shown here is derived from an EMBL/GenBank/DDBJ whole genome shotgun (WGS) entry which is preliminary data.</text>
</comment>